<proteinExistence type="predicted"/>
<name>A0ABS2UJ14_9LEPT</name>
<organism evidence="1 2">
    <name type="scientific">Leptospira ainlahdjerensis</name>
    <dbReference type="NCBI Taxonomy" id="2810033"/>
    <lineage>
        <taxon>Bacteria</taxon>
        <taxon>Pseudomonadati</taxon>
        <taxon>Spirochaetota</taxon>
        <taxon>Spirochaetia</taxon>
        <taxon>Leptospirales</taxon>
        <taxon>Leptospiraceae</taxon>
        <taxon>Leptospira</taxon>
    </lineage>
</organism>
<evidence type="ECO:0000313" key="2">
    <source>
        <dbReference type="Proteomes" id="UP000724686"/>
    </source>
</evidence>
<reference evidence="1 2" key="1">
    <citation type="submission" date="2021-02" db="EMBL/GenBank/DDBJ databases">
        <title>Leptospira ainlahdjerensis sp. nov., Leptospira ainazelensis sp. nov., Leptospira abararensis sp. nov. and Leptospira chreensis sp. nov., four new species isolated from water sources in Algeria.</title>
        <authorList>
            <person name="Amara Korba A."/>
            <person name="Kainiu M."/>
            <person name="Vincent A.T."/>
            <person name="Mariet J.-F."/>
            <person name="Veyrier F.J."/>
            <person name="Goarant C."/>
            <person name="Picardeau M."/>
        </authorList>
    </citation>
    <scope>NUCLEOTIDE SEQUENCE [LARGE SCALE GENOMIC DNA]</scope>
    <source>
        <strain evidence="1 2">201903070</strain>
    </source>
</reference>
<gene>
    <name evidence="1" type="ORF">JWG45_20185</name>
</gene>
<dbReference type="InterPro" id="IPR018655">
    <property type="entry name" value="DUF2086"/>
</dbReference>
<sequence>MKNLSQVSASAPAISIHSKIEKIDWPYVTKELNEKGFALVPKFLSVSESKSCIQLYDQNSLYRKTVVMERFRFGLGEYKYFAYPLPGFIQILRENIYPYLAPIANSWMNVLSIEKKFPDQFLELKKICHDNEQTKPTSLILKYGTGGFNSLHQDLYGEIFFPIQAAIFLNRPNRDYYGGEFVITQSIPRTQPKAIVLNPEQGDMIFFATNFRPIQGTKGYYRAQMKHGVSEIHSGERHTLGIIFHDATT</sequence>
<dbReference type="RefSeq" id="WP_205281397.1">
    <property type="nucleotide sequence ID" value="NZ_JAFFPU010000075.1"/>
</dbReference>
<dbReference type="EMBL" id="JAFFPU010000075">
    <property type="protein sequence ID" value="MBM9579467.1"/>
    <property type="molecule type" value="Genomic_DNA"/>
</dbReference>
<evidence type="ECO:0000313" key="1">
    <source>
        <dbReference type="EMBL" id="MBM9579467.1"/>
    </source>
</evidence>
<dbReference type="Pfam" id="PF09859">
    <property type="entry name" value="Oxygenase-NA"/>
    <property type="match status" value="1"/>
</dbReference>
<accession>A0ABS2UJ14</accession>
<protein>
    <submittedName>
        <fullName evidence="1">2OG-Fe(II) oxygenase</fullName>
    </submittedName>
</protein>
<dbReference type="Gene3D" id="2.60.120.620">
    <property type="entry name" value="q2cbj1_9rhob like domain"/>
    <property type="match status" value="1"/>
</dbReference>
<comment type="caution">
    <text evidence="1">The sequence shown here is derived from an EMBL/GenBank/DDBJ whole genome shotgun (WGS) entry which is preliminary data.</text>
</comment>
<dbReference type="Proteomes" id="UP000724686">
    <property type="component" value="Unassembled WGS sequence"/>
</dbReference>
<keyword evidence="2" id="KW-1185">Reference proteome</keyword>